<dbReference type="GO" id="GO:0085020">
    <property type="term" value="P:protein K6-linked ubiquitination"/>
    <property type="evidence" value="ECO:0007669"/>
    <property type="project" value="TreeGrafter"/>
</dbReference>
<evidence type="ECO:0000313" key="4">
    <source>
        <dbReference type="EMBL" id="KEY75084.1"/>
    </source>
</evidence>
<dbReference type="SUPFAM" id="SSF48403">
    <property type="entry name" value="Ankyrin repeat"/>
    <property type="match status" value="1"/>
</dbReference>
<evidence type="ECO:0000256" key="1">
    <source>
        <dbReference type="ARBA" id="ARBA00022737"/>
    </source>
</evidence>
<dbReference type="InterPro" id="IPR036770">
    <property type="entry name" value="Ankyrin_rpt-contain_sf"/>
</dbReference>
<dbReference type="Gene3D" id="1.25.40.20">
    <property type="entry name" value="Ankyrin repeat-containing domain"/>
    <property type="match status" value="1"/>
</dbReference>
<dbReference type="Pfam" id="PF12796">
    <property type="entry name" value="Ank_2"/>
    <property type="match status" value="2"/>
</dbReference>
<dbReference type="InterPro" id="IPR002110">
    <property type="entry name" value="Ankyrin_rpt"/>
</dbReference>
<feature type="repeat" description="ANK" evidence="3">
    <location>
        <begin position="458"/>
        <end position="483"/>
    </location>
</feature>
<feature type="repeat" description="ANK" evidence="3">
    <location>
        <begin position="359"/>
        <end position="391"/>
    </location>
</feature>
<protein>
    <submittedName>
        <fullName evidence="4">Uncharacterized protein</fullName>
    </submittedName>
</protein>
<keyword evidence="1" id="KW-0677">Repeat</keyword>
<accession>A0A084BC05</accession>
<dbReference type="AlphaFoldDB" id="A0A084BC05"/>
<feature type="repeat" description="ANK" evidence="3">
    <location>
        <begin position="392"/>
        <end position="424"/>
    </location>
</feature>
<evidence type="ECO:0000256" key="3">
    <source>
        <dbReference type="PROSITE-ProRule" id="PRU00023"/>
    </source>
</evidence>
<dbReference type="HOGENOM" id="CLU_532287_0_0_1"/>
<proteinExistence type="predicted"/>
<keyword evidence="2 3" id="KW-0040">ANK repeat</keyword>
<dbReference type="GO" id="GO:0004842">
    <property type="term" value="F:ubiquitin-protein transferase activity"/>
    <property type="evidence" value="ECO:0007669"/>
    <property type="project" value="TreeGrafter"/>
</dbReference>
<dbReference type="Pfam" id="PF00023">
    <property type="entry name" value="Ank"/>
    <property type="match status" value="1"/>
</dbReference>
<evidence type="ECO:0000313" key="5">
    <source>
        <dbReference type="Proteomes" id="UP000028045"/>
    </source>
</evidence>
<name>A0A084BC05_STACB</name>
<dbReference type="PROSITE" id="PS50088">
    <property type="entry name" value="ANK_REPEAT"/>
    <property type="match status" value="5"/>
</dbReference>
<organism evidence="4 5">
    <name type="scientific">Stachybotrys chartarum (strain CBS 109288 / IBT 7711)</name>
    <name type="common">Toxic black mold</name>
    <name type="synonym">Stilbospora chartarum</name>
    <dbReference type="NCBI Taxonomy" id="1280523"/>
    <lineage>
        <taxon>Eukaryota</taxon>
        <taxon>Fungi</taxon>
        <taxon>Dikarya</taxon>
        <taxon>Ascomycota</taxon>
        <taxon>Pezizomycotina</taxon>
        <taxon>Sordariomycetes</taxon>
        <taxon>Hypocreomycetidae</taxon>
        <taxon>Hypocreales</taxon>
        <taxon>Stachybotryaceae</taxon>
        <taxon>Stachybotrys</taxon>
    </lineage>
</organism>
<feature type="repeat" description="ANK" evidence="3">
    <location>
        <begin position="425"/>
        <end position="457"/>
    </location>
</feature>
<keyword evidence="5" id="KW-1185">Reference proteome</keyword>
<dbReference type="EMBL" id="KL647400">
    <property type="protein sequence ID" value="KEY75084.1"/>
    <property type="molecule type" value="Genomic_DNA"/>
</dbReference>
<reference evidence="4 5" key="1">
    <citation type="journal article" date="2014" name="BMC Genomics">
        <title>Comparative genome sequencing reveals chemotype-specific gene clusters in the toxigenic black mold Stachybotrys.</title>
        <authorList>
            <person name="Semeiks J."/>
            <person name="Borek D."/>
            <person name="Otwinowski Z."/>
            <person name="Grishin N.V."/>
        </authorList>
    </citation>
    <scope>NUCLEOTIDE SEQUENCE [LARGE SCALE GENOMIC DNA]</scope>
    <source>
        <strain evidence="5">CBS 109288 / IBT 7711</strain>
    </source>
</reference>
<dbReference type="SMART" id="SM00248">
    <property type="entry name" value="ANK"/>
    <property type="match status" value="7"/>
</dbReference>
<dbReference type="PROSITE" id="PS50297">
    <property type="entry name" value="ANK_REP_REGION"/>
    <property type="match status" value="4"/>
</dbReference>
<dbReference type="PANTHER" id="PTHR24171:SF8">
    <property type="entry name" value="BRCA1-ASSOCIATED RING DOMAIN PROTEIN 1"/>
    <property type="match status" value="1"/>
</dbReference>
<gene>
    <name evidence="4" type="ORF">S7711_01547</name>
</gene>
<evidence type="ECO:0000256" key="2">
    <source>
        <dbReference type="ARBA" id="ARBA00023043"/>
    </source>
</evidence>
<dbReference type="OrthoDB" id="20872at2759"/>
<feature type="repeat" description="ANK" evidence="3">
    <location>
        <begin position="297"/>
        <end position="321"/>
    </location>
</feature>
<sequence>MNSDLLTQEVWLSRLHTYTDDAESSSIIFKPDNDDHDRIFDQIQILYNDVDNSIRDIREKLNSHWAQADHSSVSHSDHSSLVLLLLFEDNVDKFACGRLVGHENMPAIKRMAQKAREKGDISTYVILQEHIIRKYLKYSNKLDEPAIVENGLKPYTIAYRSLTESLDALGIHHIPLLHNLFMHKKAQSLLPYVVEYPQATKDRYMFGRCLVHLVLDQTTDECREASSSGMKGRQWEKDRSETSMVFEKALTFLFHKSVGNRDNSGRTPLHVACYKRPDLAIQHLNKNPESYSIQDNAGRRPLHYACAGNDPELIELLLGLGDINCRDGKGRTPLAYALHLQTVKLLVKAGAIVDSVYARGETPLFRAAAQASTAVVSYLIKAGANVNSLDQGRRTPLTAAAEYGSGDNIQCLLKAGADPNLGDIKGQTPLFWAAEKDFIFAVKYLVKAGAKMGWVDGKGETAVQCAAEAGSVDVVRYLLTVGARDECVMGKNMPLMELAKRQSDAQPPSFMR</sequence>
<dbReference type="PANTHER" id="PTHR24171">
    <property type="entry name" value="ANKYRIN REPEAT DOMAIN-CONTAINING PROTEIN 39-RELATED"/>
    <property type="match status" value="1"/>
</dbReference>
<dbReference type="Proteomes" id="UP000028045">
    <property type="component" value="Unassembled WGS sequence"/>
</dbReference>